<evidence type="ECO:0000259" key="1">
    <source>
        <dbReference type="Pfam" id="PF01979"/>
    </source>
</evidence>
<dbReference type="VEuPathDB" id="FungiDB:PV08_11339"/>
<dbReference type="RefSeq" id="XP_016230593.1">
    <property type="nucleotide sequence ID" value="XM_016385649.1"/>
</dbReference>
<dbReference type="SUPFAM" id="SSF51338">
    <property type="entry name" value="Composite domain of metallo-dependent hydrolases"/>
    <property type="match status" value="1"/>
</dbReference>
<dbReference type="MEROPS" id="M38.978"/>
<gene>
    <name evidence="2" type="ORF">PV08_11339</name>
</gene>
<dbReference type="Proteomes" id="UP000053328">
    <property type="component" value="Unassembled WGS sequence"/>
</dbReference>
<accession>A0A0D1ZBH7</accession>
<dbReference type="STRING" id="91928.A0A0D1ZBH7"/>
<dbReference type="HOGENOM" id="CLU_012358_11_3_1"/>
<dbReference type="EMBL" id="KN847500">
    <property type="protein sequence ID" value="KIW10377.1"/>
    <property type="molecule type" value="Genomic_DNA"/>
</dbReference>
<dbReference type="PANTHER" id="PTHR43794">
    <property type="entry name" value="AMINOHYDROLASE SSNA-RELATED"/>
    <property type="match status" value="1"/>
</dbReference>
<protein>
    <recommendedName>
        <fullName evidence="1">Amidohydrolase-related domain-containing protein</fullName>
    </recommendedName>
</protein>
<name>A0A0D1ZBH7_9EURO</name>
<proteinExistence type="predicted"/>
<evidence type="ECO:0000313" key="2">
    <source>
        <dbReference type="EMBL" id="KIW10377.1"/>
    </source>
</evidence>
<reference evidence="2 3" key="1">
    <citation type="submission" date="2015-01" db="EMBL/GenBank/DDBJ databases">
        <title>The Genome Sequence of Exophiala spinifera CBS89968.</title>
        <authorList>
            <consortium name="The Broad Institute Genomics Platform"/>
            <person name="Cuomo C."/>
            <person name="de Hoog S."/>
            <person name="Gorbushina A."/>
            <person name="Stielow B."/>
            <person name="Teixiera M."/>
            <person name="Abouelleil A."/>
            <person name="Chapman S.B."/>
            <person name="Priest M."/>
            <person name="Young S.K."/>
            <person name="Wortman J."/>
            <person name="Nusbaum C."/>
            <person name="Birren B."/>
        </authorList>
    </citation>
    <scope>NUCLEOTIDE SEQUENCE [LARGE SCALE GENOMIC DNA]</scope>
    <source>
        <strain evidence="2 3">CBS 89968</strain>
    </source>
</reference>
<keyword evidence="3" id="KW-1185">Reference proteome</keyword>
<dbReference type="Gene3D" id="2.30.40.10">
    <property type="entry name" value="Urease, subunit C, domain 1"/>
    <property type="match status" value="1"/>
</dbReference>
<dbReference type="AlphaFoldDB" id="A0A0D1ZBH7"/>
<dbReference type="GeneID" id="27338422"/>
<dbReference type="InterPro" id="IPR011059">
    <property type="entry name" value="Metal-dep_hydrolase_composite"/>
</dbReference>
<feature type="domain" description="Amidohydrolase-related" evidence="1">
    <location>
        <begin position="299"/>
        <end position="421"/>
    </location>
</feature>
<organism evidence="2 3">
    <name type="scientific">Exophiala spinifera</name>
    <dbReference type="NCBI Taxonomy" id="91928"/>
    <lineage>
        <taxon>Eukaryota</taxon>
        <taxon>Fungi</taxon>
        <taxon>Dikarya</taxon>
        <taxon>Ascomycota</taxon>
        <taxon>Pezizomycotina</taxon>
        <taxon>Eurotiomycetes</taxon>
        <taxon>Chaetothyriomycetidae</taxon>
        <taxon>Chaetothyriales</taxon>
        <taxon>Herpotrichiellaceae</taxon>
        <taxon>Exophiala</taxon>
    </lineage>
</organism>
<dbReference type="Gene3D" id="3.20.20.140">
    <property type="entry name" value="Metal-dependent hydrolases"/>
    <property type="match status" value="1"/>
</dbReference>
<dbReference type="InterPro" id="IPR050287">
    <property type="entry name" value="MTA/SAH_deaminase"/>
</dbReference>
<dbReference type="SUPFAM" id="SSF51556">
    <property type="entry name" value="Metallo-dependent hydrolases"/>
    <property type="match status" value="1"/>
</dbReference>
<evidence type="ECO:0000313" key="3">
    <source>
        <dbReference type="Proteomes" id="UP000053328"/>
    </source>
</evidence>
<dbReference type="InterPro" id="IPR006680">
    <property type="entry name" value="Amidohydro-rel"/>
</dbReference>
<sequence length="501" mass="54318">MASTASLLLKGGTVLQHQADDKVAVLKNTDILIQGNKIASIGASLSAPRGAKVIDCTGKIVSPGMIDTHNHLWLTQMKARHAEHTLLEYIYKGNMQSFNFDADDMFWGQLGGCLESIDAGTTTVVDFAHLTYSANHVNKAVSATIASGLRSFFCYVPIMRLKQWEPMAPDTDFLPGWLYSQIERLAKAQPFGNGRVMLGFGYDLWMLPKETVVDLWEKVRGWGVNLLTTHYCRNRIFGLQSVPSILKDYGLLKSDVLVAHGSQALQEDGKLLTDAGVYVAATPESEGQMGLGLPVTFRKGFQVALGVDCHFIGPPDLPAQMRLALQLARATHNQAILDSDKFPHKTVGNSAYVYNLGTINGARAVNMEHQIGSIAVGKLADLVIYDAMSPTMLCAAEEDPVTAIVRHSTIRDVETVIIDGVVRKSAGKLVPICLKMEESAEDDFTPPASIASSATLTWADVAKGIMKSREKVIAKIAGMDMISAEKSVIGAFQVDPNILVS</sequence>
<dbReference type="Pfam" id="PF01979">
    <property type="entry name" value="Amidohydro_1"/>
    <property type="match status" value="2"/>
</dbReference>
<feature type="domain" description="Amidohydrolase-related" evidence="1">
    <location>
        <begin position="60"/>
        <end position="159"/>
    </location>
</feature>
<dbReference type="PANTHER" id="PTHR43794:SF5">
    <property type="entry name" value="CHLOROHYDROLASE FAMILY PROTEIN"/>
    <property type="match status" value="1"/>
</dbReference>
<dbReference type="GO" id="GO:0016810">
    <property type="term" value="F:hydrolase activity, acting on carbon-nitrogen (but not peptide) bonds"/>
    <property type="evidence" value="ECO:0007669"/>
    <property type="project" value="InterPro"/>
</dbReference>
<dbReference type="OrthoDB" id="194468at2759"/>
<dbReference type="InterPro" id="IPR032466">
    <property type="entry name" value="Metal_Hydrolase"/>
</dbReference>